<dbReference type="AlphaFoldDB" id="A0A381ZE52"/>
<feature type="non-terminal residue" evidence="11">
    <location>
        <position position="569"/>
    </location>
</feature>
<protein>
    <recommendedName>
        <fullName evidence="2">leucine--tRNA ligase</fullName>
        <ecNumber evidence="2">6.1.1.4</ecNumber>
    </recommendedName>
</protein>
<evidence type="ECO:0000313" key="11">
    <source>
        <dbReference type="EMBL" id="SVA87047.1"/>
    </source>
</evidence>
<evidence type="ECO:0000259" key="8">
    <source>
        <dbReference type="Pfam" id="PF00133"/>
    </source>
</evidence>
<accession>A0A381ZE52</accession>
<dbReference type="InterPro" id="IPR009008">
    <property type="entry name" value="Val/Leu/Ile-tRNA-synth_edit"/>
</dbReference>
<dbReference type="GO" id="GO:0002161">
    <property type="term" value="F:aminoacyl-tRNA deacylase activity"/>
    <property type="evidence" value="ECO:0007669"/>
    <property type="project" value="InterPro"/>
</dbReference>
<evidence type="ECO:0000256" key="1">
    <source>
        <dbReference type="ARBA" id="ARBA00005594"/>
    </source>
</evidence>
<dbReference type="FunFam" id="3.40.50.620:FF:000056">
    <property type="entry name" value="Leucine--tRNA ligase"/>
    <property type="match status" value="1"/>
</dbReference>
<dbReference type="PRINTS" id="PR00985">
    <property type="entry name" value="TRNASYNTHLEU"/>
</dbReference>
<dbReference type="SUPFAM" id="SSF52374">
    <property type="entry name" value="Nucleotidylyl transferase"/>
    <property type="match status" value="1"/>
</dbReference>
<dbReference type="Pfam" id="PF13603">
    <property type="entry name" value="tRNA-synt_1_2"/>
    <property type="match status" value="1"/>
</dbReference>
<comment type="similarity">
    <text evidence="1">Belongs to the class-I aminoacyl-tRNA synthetase family.</text>
</comment>
<sequence length="569" mass="65791">MKYDHLKIETKWQDHWEKNKTFKVSIDPEKEKLYILDMFPYPSGSGLHVGHPLGYTATDIYSRFKRLQGYNVLHPMGWDAFGLPAEQYAIKTGTHPRTTTEENIKNFKRQIKMLGFSYDWDREINTTDKAYYKWTQWIFLQLYNKGLAYEAEVPVNWCPELKAVLANEEVVDGKSDIGGHPVIRKPMRQWMFRITDYAESLLEGLDDLDWPESVKDLQRNWIGKSVGSEVKFELPSLNVDIIVFTTRPDTLFGATYMVLAPEHPLVEKLITPEQKADVESYVDESQNKSDLDRGELNKEKTGIFLGTCAINPVNGDKIPIWIADYVLMSYGTGAIMAVPGHDQRDYEFAKKFNLPIVEVVSGGDLSIEAYTENKDGIMVNSSNNMGLDLNEKNVPDAIQTTIEWLIKTGKGEASVHYKLRDWLFSRQRYWGEPIPVIHKEDGTINPLNESDLPLRLPEVEKYEPAETGESPLANIKKWVNTENGRRETNTMPQWAGSCWYFLRYIDPHNDEEPWSKEKEKYWMPVDLYIGGVEHAVLHLLYSRFWHHVLYDLGLVSTKEPFKKLFNQGM</sequence>
<evidence type="ECO:0000259" key="9">
    <source>
        <dbReference type="Pfam" id="PF09334"/>
    </source>
</evidence>
<keyword evidence="7" id="KW-0030">Aminoacyl-tRNA synthetase</keyword>
<keyword evidence="4" id="KW-0547">Nucleotide-binding</keyword>
<dbReference type="EMBL" id="UINC01020820">
    <property type="protein sequence ID" value="SVA87047.1"/>
    <property type="molecule type" value="Genomic_DNA"/>
</dbReference>
<dbReference type="InterPro" id="IPR002302">
    <property type="entry name" value="Leu-tRNA-ligase"/>
</dbReference>
<dbReference type="SUPFAM" id="SSF50677">
    <property type="entry name" value="ValRS/IleRS/LeuRS editing domain"/>
    <property type="match status" value="1"/>
</dbReference>
<evidence type="ECO:0000256" key="3">
    <source>
        <dbReference type="ARBA" id="ARBA00022598"/>
    </source>
</evidence>
<dbReference type="PANTHER" id="PTHR43740:SF2">
    <property type="entry name" value="LEUCINE--TRNA LIGASE, MITOCHONDRIAL"/>
    <property type="match status" value="1"/>
</dbReference>
<dbReference type="GO" id="GO:0004823">
    <property type="term" value="F:leucine-tRNA ligase activity"/>
    <property type="evidence" value="ECO:0007669"/>
    <property type="project" value="UniProtKB-EC"/>
</dbReference>
<evidence type="ECO:0000256" key="6">
    <source>
        <dbReference type="ARBA" id="ARBA00022917"/>
    </source>
</evidence>
<evidence type="ECO:0000259" key="10">
    <source>
        <dbReference type="Pfam" id="PF13603"/>
    </source>
</evidence>
<dbReference type="NCBIfam" id="TIGR00396">
    <property type="entry name" value="leuS_bact"/>
    <property type="match status" value="1"/>
</dbReference>
<organism evidence="11">
    <name type="scientific">marine metagenome</name>
    <dbReference type="NCBI Taxonomy" id="408172"/>
    <lineage>
        <taxon>unclassified sequences</taxon>
        <taxon>metagenomes</taxon>
        <taxon>ecological metagenomes</taxon>
    </lineage>
</organism>
<dbReference type="FunFam" id="3.40.50.620:FF:000077">
    <property type="entry name" value="Leucine--tRNA ligase"/>
    <property type="match status" value="1"/>
</dbReference>
<dbReference type="CDD" id="cd00812">
    <property type="entry name" value="LeuRS_core"/>
    <property type="match status" value="1"/>
</dbReference>
<dbReference type="InterPro" id="IPR002300">
    <property type="entry name" value="aa-tRNA-synth_Ia"/>
</dbReference>
<feature type="non-terminal residue" evidence="11">
    <location>
        <position position="1"/>
    </location>
</feature>
<dbReference type="InterPro" id="IPR014729">
    <property type="entry name" value="Rossmann-like_a/b/a_fold"/>
</dbReference>
<dbReference type="Gene3D" id="3.40.50.620">
    <property type="entry name" value="HUPs"/>
    <property type="match status" value="2"/>
</dbReference>
<name>A0A381ZE52_9ZZZZ</name>
<dbReference type="GO" id="GO:0006429">
    <property type="term" value="P:leucyl-tRNA aminoacylation"/>
    <property type="evidence" value="ECO:0007669"/>
    <property type="project" value="InterPro"/>
</dbReference>
<reference evidence="11" key="1">
    <citation type="submission" date="2018-05" db="EMBL/GenBank/DDBJ databases">
        <authorList>
            <person name="Lanie J.A."/>
            <person name="Ng W.-L."/>
            <person name="Kazmierczak K.M."/>
            <person name="Andrzejewski T.M."/>
            <person name="Davidsen T.M."/>
            <person name="Wayne K.J."/>
            <person name="Tettelin H."/>
            <person name="Glass J.I."/>
            <person name="Rusch D."/>
            <person name="Podicherti R."/>
            <person name="Tsui H.-C.T."/>
            <person name="Winkler M.E."/>
        </authorList>
    </citation>
    <scope>NUCLEOTIDE SEQUENCE</scope>
</reference>
<keyword evidence="3" id="KW-0436">Ligase</keyword>
<keyword evidence="6" id="KW-0648">Protein biosynthesis</keyword>
<dbReference type="GO" id="GO:0005524">
    <property type="term" value="F:ATP binding"/>
    <property type="evidence" value="ECO:0007669"/>
    <property type="project" value="UniProtKB-KW"/>
</dbReference>
<feature type="domain" description="Aminoacyl-tRNA synthetase class Ia" evidence="8">
    <location>
        <begin position="402"/>
        <end position="569"/>
    </location>
</feature>
<evidence type="ECO:0000256" key="2">
    <source>
        <dbReference type="ARBA" id="ARBA00013164"/>
    </source>
</evidence>
<dbReference type="GO" id="GO:0005829">
    <property type="term" value="C:cytosol"/>
    <property type="evidence" value="ECO:0007669"/>
    <property type="project" value="TreeGrafter"/>
</dbReference>
<evidence type="ECO:0000256" key="5">
    <source>
        <dbReference type="ARBA" id="ARBA00022840"/>
    </source>
</evidence>
<dbReference type="PANTHER" id="PTHR43740">
    <property type="entry name" value="LEUCYL-TRNA SYNTHETASE"/>
    <property type="match status" value="1"/>
</dbReference>
<dbReference type="InterPro" id="IPR025709">
    <property type="entry name" value="Leu_tRNA-synth_edit"/>
</dbReference>
<gene>
    <name evidence="11" type="ORF">METZ01_LOCUS139901</name>
</gene>
<keyword evidence="5" id="KW-0067">ATP-binding</keyword>
<dbReference type="InterPro" id="IPR015413">
    <property type="entry name" value="Methionyl/Leucyl_tRNA_Synth"/>
</dbReference>
<proteinExistence type="inferred from homology"/>
<evidence type="ECO:0000256" key="4">
    <source>
        <dbReference type="ARBA" id="ARBA00022741"/>
    </source>
</evidence>
<feature type="domain" description="Methionyl/Leucyl tRNA synthetase" evidence="9">
    <location>
        <begin position="39"/>
        <end position="170"/>
    </location>
</feature>
<feature type="domain" description="Leucyl-tRNA synthetase editing" evidence="10">
    <location>
        <begin position="219"/>
        <end position="392"/>
    </location>
</feature>
<dbReference type="EC" id="6.1.1.4" evidence="2"/>
<dbReference type="Pfam" id="PF00133">
    <property type="entry name" value="tRNA-synt_1"/>
    <property type="match status" value="1"/>
</dbReference>
<dbReference type="Pfam" id="PF09334">
    <property type="entry name" value="tRNA-synt_1g"/>
    <property type="match status" value="1"/>
</dbReference>
<evidence type="ECO:0000256" key="7">
    <source>
        <dbReference type="ARBA" id="ARBA00023146"/>
    </source>
</evidence>